<dbReference type="Proteomes" id="UP000215914">
    <property type="component" value="Chromosome 17"/>
</dbReference>
<reference evidence="2" key="2">
    <citation type="submission" date="2017-02" db="EMBL/GenBank/DDBJ databases">
        <title>Sunflower complete genome.</title>
        <authorList>
            <person name="Langlade N."/>
            <person name="Munos S."/>
        </authorList>
    </citation>
    <scope>NUCLEOTIDE SEQUENCE [LARGE SCALE GENOMIC DNA]</scope>
    <source>
        <tissue evidence="2">Leaves</tissue>
    </source>
</reference>
<name>A0A251RQE4_HELAN</name>
<accession>A0A251RQE4</accession>
<dbReference type="InParanoid" id="A0A251RQE4"/>
<sequence length="109" mass="12495">MSTFEPEKSNKLVKVPATLASIESLTFPLVQEVVILADYRCKMCKDKVADMVSKMKGDMESMEMMITEKKVILTFAGRYSKSMKTHEKKLEVFAIYKNIVNKVCSVLRY</sequence>
<evidence type="ECO:0000313" key="3">
    <source>
        <dbReference type="Proteomes" id="UP000215914"/>
    </source>
</evidence>
<reference evidence="1 3" key="1">
    <citation type="journal article" date="2017" name="Nature">
        <title>The sunflower genome provides insights into oil metabolism, flowering and Asterid evolution.</title>
        <authorList>
            <person name="Badouin H."/>
            <person name="Gouzy J."/>
            <person name="Grassa C.J."/>
            <person name="Murat F."/>
            <person name="Staton S.E."/>
            <person name="Cottret L."/>
            <person name="Lelandais-Briere C."/>
            <person name="Owens G.L."/>
            <person name="Carrere S."/>
            <person name="Mayjonade B."/>
            <person name="Legrand L."/>
            <person name="Gill N."/>
            <person name="Kane N.C."/>
            <person name="Bowers J.E."/>
            <person name="Hubner S."/>
            <person name="Bellec A."/>
            <person name="Berard A."/>
            <person name="Berges H."/>
            <person name="Blanchet N."/>
            <person name="Boniface M.C."/>
            <person name="Brunel D."/>
            <person name="Catrice O."/>
            <person name="Chaidir N."/>
            <person name="Claudel C."/>
            <person name="Donnadieu C."/>
            <person name="Faraut T."/>
            <person name="Fievet G."/>
            <person name="Helmstetter N."/>
            <person name="King M."/>
            <person name="Knapp S.J."/>
            <person name="Lai Z."/>
            <person name="Le Paslier M.C."/>
            <person name="Lippi Y."/>
            <person name="Lorenzon L."/>
            <person name="Mandel J.R."/>
            <person name="Marage G."/>
            <person name="Marchand G."/>
            <person name="Marquand E."/>
            <person name="Bret-Mestries E."/>
            <person name="Morien E."/>
            <person name="Nambeesan S."/>
            <person name="Nguyen T."/>
            <person name="Pegot-Espagnet P."/>
            <person name="Pouilly N."/>
            <person name="Raftis F."/>
            <person name="Sallet E."/>
            <person name="Schiex T."/>
            <person name="Thomas J."/>
            <person name="Vandecasteele C."/>
            <person name="Vares D."/>
            <person name="Vear F."/>
            <person name="Vautrin S."/>
            <person name="Crespi M."/>
            <person name="Mangin B."/>
            <person name="Burke J.M."/>
            <person name="Salse J."/>
            <person name="Munos S."/>
            <person name="Vincourt P."/>
            <person name="Rieseberg L.H."/>
            <person name="Langlade N.B."/>
        </authorList>
    </citation>
    <scope>NUCLEOTIDE SEQUENCE [LARGE SCALE GENOMIC DNA]</scope>
    <source>
        <strain evidence="3">cv. SF193</strain>
        <tissue evidence="1">Leaves</tissue>
    </source>
</reference>
<keyword evidence="3" id="KW-1185">Reference proteome</keyword>
<dbReference type="AlphaFoldDB" id="A0A251RQE4"/>
<organism evidence="2 3">
    <name type="scientific">Helianthus annuus</name>
    <name type="common">Common sunflower</name>
    <dbReference type="NCBI Taxonomy" id="4232"/>
    <lineage>
        <taxon>Eukaryota</taxon>
        <taxon>Viridiplantae</taxon>
        <taxon>Streptophyta</taxon>
        <taxon>Embryophyta</taxon>
        <taxon>Tracheophyta</taxon>
        <taxon>Spermatophyta</taxon>
        <taxon>Magnoliopsida</taxon>
        <taxon>eudicotyledons</taxon>
        <taxon>Gunneridae</taxon>
        <taxon>Pentapetalae</taxon>
        <taxon>asterids</taxon>
        <taxon>campanulids</taxon>
        <taxon>Asterales</taxon>
        <taxon>Asteraceae</taxon>
        <taxon>Asteroideae</taxon>
        <taxon>Heliantheae alliance</taxon>
        <taxon>Heliantheae</taxon>
        <taxon>Helianthus</taxon>
    </lineage>
</organism>
<reference evidence="1" key="3">
    <citation type="submission" date="2020-06" db="EMBL/GenBank/DDBJ databases">
        <title>Helianthus annuus Genome sequencing and assembly Release 2.</title>
        <authorList>
            <person name="Gouzy J."/>
            <person name="Langlade N."/>
            <person name="Munos S."/>
        </authorList>
    </citation>
    <scope>NUCLEOTIDE SEQUENCE</scope>
    <source>
        <tissue evidence="1">Leaves</tissue>
    </source>
</reference>
<dbReference type="FunCoup" id="A0A251RQE4">
    <property type="interactions" value="262"/>
</dbReference>
<dbReference type="OrthoDB" id="1649273at2759"/>
<protein>
    <submittedName>
        <fullName evidence="2">Uncharacterized protein</fullName>
    </submittedName>
</protein>
<proteinExistence type="predicted"/>
<dbReference type="EMBL" id="MNCJ02000332">
    <property type="protein sequence ID" value="KAF5755503.1"/>
    <property type="molecule type" value="Genomic_DNA"/>
</dbReference>
<dbReference type="Gramene" id="mRNA:HanXRQr2_Chr17g0803531">
    <property type="protein sequence ID" value="mRNA:HanXRQr2_Chr17g0803531"/>
    <property type="gene ID" value="HanXRQr2_Chr17g0803531"/>
</dbReference>
<dbReference type="EMBL" id="CM007906">
    <property type="protein sequence ID" value="OTF86572.1"/>
    <property type="molecule type" value="Genomic_DNA"/>
</dbReference>
<evidence type="ECO:0000313" key="2">
    <source>
        <dbReference type="EMBL" id="OTF86572.1"/>
    </source>
</evidence>
<evidence type="ECO:0000313" key="1">
    <source>
        <dbReference type="EMBL" id="KAF5755503.1"/>
    </source>
</evidence>
<gene>
    <name evidence="2" type="ORF">HannXRQ_Chr17g0552191</name>
    <name evidence="1" type="ORF">HanXRQr2_Chr17g0803531</name>
</gene>